<dbReference type="CDD" id="cd04301">
    <property type="entry name" value="NAT_SF"/>
    <property type="match status" value="1"/>
</dbReference>
<dbReference type="AlphaFoldDB" id="A0A2S9H1E6"/>
<keyword evidence="3" id="KW-1185">Reference proteome</keyword>
<dbReference type="OrthoDB" id="3216107at2"/>
<dbReference type="InterPro" id="IPR053144">
    <property type="entry name" value="Acetyltransferase_Butenolide"/>
</dbReference>
<accession>A0A2S9H1E6</accession>
<dbReference type="EMBL" id="PUGF01000006">
    <property type="protein sequence ID" value="PRC93686.1"/>
    <property type="molecule type" value="Genomic_DNA"/>
</dbReference>
<name>A0A2S9H1E6_9BURK</name>
<dbReference type="RefSeq" id="WP_105531348.1">
    <property type="nucleotide sequence ID" value="NZ_PUGF01000006.1"/>
</dbReference>
<evidence type="ECO:0000259" key="1">
    <source>
        <dbReference type="PROSITE" id="PS51186"/>
    </source>
</evidence>
<protein>
    <submittedName>
        <fullName evidence="2">Acetyltransferase (GNAT) family</fullName>
    </submittedName>
</protein>
<proteinExistence type="predicted"/>
<dbReference type="InterPro" id="IPR016181">
    <property type="entry name" value="Acyl_CoA_acyltransferase"/>
</dbReference>
<dbReference type="GO" id="GO:0016747">
    <property type="term" value="F:acyltransferase activity, transferring groups other than amino-acyl groups"/>
    <property type="evidence" value="ECO:0007669"/>
    <property type="project" value="InterPro"/>
</dbReference>
<dbReference type="PROSITE" id="PS51186">
    <property type="entry name" value="GNAT"/>
    <property type="match status" value="1"/>
</dbReference>
<evidence type="ECO:0000313" key="3">
    <source>
        <dbReference type="Proteomes" id="UP000237839"/>
    </source>
</evidence>
<gene>
    <name evidence="2" type="ORF">S2091_1687</name>
</gene>
<dbReference type="InterPro" id="IPR000182">
    <property type="entry name" value="GNAT_dom"/>
</dbReference>
<dbReference type="Gene3D" id="3.40.630.30">
    <property type="match status" value="1"/>
</dbReference>
<evidence type="ECO:0000313" key="2">
    <source>
        <dbReference type="EMBL" id="PRC93686.1"/>
    </source>
</evidence>
<dbReference type="Proteomes" id="UP000237839">
    <property type="component" value="Unassembled WGS sequence"/>
</dbReference>
<sequence length="143" mass="16300">MTSPEIQISSDKAKLNIDFIHAELACKYWSIGIPRSIVETAIAHSLCFGVYLNESQIGFARVTSDVATFAYLSDVFILDQYQGQGYAKRLISEIQAHPQLQGLRRWMLMTQDAHSLYTQFGFKALAHPERAMEKNQPNIYQKQ</sequence>
<feature type="domain" description="N-acetyltransferase" evidence="1">
    <location>
        <begin position="6"/>
        <end position="137"/>
    </location>
</feature>
<dbReference type="Pfam" id="PF13508">
    <property type="entry name" value="Acetyltransf_7"/>
    <property type="match status" value="1"/>
</dbReference>
<dbReference type="PANTHER" id="PTHR43233:SF1">
    <property type="entry name" value="FAMILY N-ACETYLTRANSFERASE, PUTATIVE (AFU_ORTHOLOGUE AFUA_6G03350)-RELATED"/>
    <property type="match status" value="1"/>
</dbReference>
<dbReference type="PANTHER" id="PTHR43233">
    <property type="entry name" value="FAMILY N-ACETYLTRANSFERASE, PUTATIVE (AFU_ORTHOLOGUE AFUA_6G03350)-RELATED"/>
    <property type="match status" value="1"/>
</dbReference>
<keyword evidence="2" id="KW-0808">Transferase</keyword>
<comment type="caution">
    <text evidence="2">The sequence shown here is derived from an EMBL/GenBank/DDBJ whole genome shotgun (WGS) entry which is preliminary data.</text>
</comment>
<dbReference type="SUPFAM" id="SSF55729">
    <property type="entry name" value="Acyl-CoA N-acyltransferases (Nat)"/>
    <property type="match status" value="1"/>
</dbReference>
<organism evidence="2 3">
    <name type="scientific">Solimicrobium silvestre</name>
    <dbReference type="NCBI Taxonomy" id="2099400"/>
    <lineage>
        <taxon>Bacteria</taxon>
        <taxon>Pseudomonadati</taxon>
        <taxon>Pseudomonadota</taxon>
        <taxon>Betaproteobacteria</taxon>
        <taxon>Burkholderiales</taxon>
        <taxon>Oxalobacteraceae</taxon>
        <taxon>Solimicrobium</taxon>
    </lineage>
</organism>
<reference evidence="2 3" key="1">
    <citation type="submission" date="2018-02" db="EMBL/GenBank/DDBJ databases">
        <title>Solimicrobium silvestre gen. nov., sp. nov., isolated from alpine forest soil.</title>
        <authorList>
            <person name="Margesin R."/>
            <person name="Albuquerque L."/>
            <person name="Zhang D.-C."/>
            <person name="Froufe H.J.C."/>
            <person name="Severino R."/>
            <person name="Roxo I."/>
            <person name="Egas C."/>
            <person name="Da Costa M.S."/>
        </authorList>
    </citation>
    <scope>NUCLEOTIDE SEQUENCE [LARGE SCALE GENOMIC DNA]</scope>
    <source>
        <strain evidence="2 3">S20-91</strain>
    </source>
</reference>